<sequence>MGNAHQKNVGFLERLKHDRRFGEQRLQQVAGLLLAYVRRDLNHPDFYYRDFAES</sequence>
<gene>
    <name evidence="1" type="ORF">ABWT76_004696</name>
</gene>
<name>A0AAU8JA06_9CYAN</name>
<protein>
    <submittedName>
        <fullName evidence="1">Uncharacterized protein</fullName>
    </submittedName>
</protein>
<dbReference type="RefSeq" id="WP_197285187.1">
    <property type="nucleotide sequence ID" value="NZ_CP159837.1"/>
</dbReference>
<dbReference type="EMBL" id="CP159837">
    <property type="protein sequence ID" value="XCM35975.1"/>
    <property type="molecule type" value="Genomic_DNA"/>
</dbReference>
<proteinExistence type="predicted"/>
<evidence type="ECO:0000313" key="1">
    <source>
        <dbReference type="EMBL" id="XCM35975.1"/>
    </source>
</evidence>
<organism evidence="1">
    <name type="scientific">Planktothricoides raciborskii GIHE-MW2</name>
    <dbReference type="NCBI Taxonomy" id="2792601"/>
    <lineage>
        <taxon>Bacteria</taxon>
        <taxon>Bacillati</taxon>
        <taxon>Cyanobacteriota</taxon>
        <taxon>Cyanophyceae</taxon>
        <taxon>Oscillatoriophycideae</taxon>
        <taxon>Oscillatoriales</taxon>
        <taxon>Oscillatoriaceae</taxon>
        <taxon>Planktothricoides</taxon>
    </lineage>
</organism>
<dbReference type="AlphaFoldDB" id="A0AAU8JA06"/>
<accession>A0AAU8JA06</accession>
<reference evidence="1" key="1">
    <citation type="submission" date="2024-07" db="EMBL/GenBank/DDBJ databases">
        <authorList>
            <person name="Kim Y.J."/>
            <person name="Jeong J.Y."/>
        </authorList>
    </citation>
    <scope>NUCLEOTIDE SEQUENCE</scope>
    <source>
        <strain evidence="1">GIHE-MW2</strain>
    </source>
</reference>